<keyword evidence="4" id="KW-1185">Reference proteome</keyword>
<dbReference type="Proteomes" id="UP000016922">
    <property type="component" value="Unassembled WGS sequence"/>
</dbReference>
<keyword evidence="2" id="KW-1133">Transmembrane helix</keyword>
<protein>
    <submittedName>
        <fullName evidence="3">Uncharacterized protein</fullName>
    </submittedName>
</protein>
<gene>
    <name evidence="3" type="ORF">GLAREA_09408</name>
</gene>
<keyword evidence="2" id="KW-0812">Transmembrane</keyword>
<proteinExistence type="predicted"/>
<feature type="transmembrane region" description="Helical" evidence="2">
    <location>
        <begin position="214"/>
        <end position="234"/>
    </location>
</feature>
<dbReference type="EMBL" id="KE145368">
    <property type="protein sequence ID" value="EPE28288.1"/>
    <property type="molecule type" value="Genomic_DNA"/>
</dbReference>
<dbReference type="KEGG" id="glz:GLAREA_09408"/>
<dbReference type="GeneID" id="19468456"/>
<evidence type="ECO:0000313" key="4">
    <source>
        <dbReference type="Proteomes" id="UP000016922"/>
    </source>
</evidence>
<organism evidence="3 4">
    <name type="scientific">Glarea lozoyensis (strain ATCC 20868 / MF5171)</name>
    <dbReference type="NCBI Taxonomy" id="1116229"/>
    <lineage>
        <taxon>Eukaryota</taxon>
        <taxon>Fungi</taxon>
        <taxon>Dikarya</taxon>
        <taxon>Ascomycota</taxon>
        <taxon>Pezizomycotina</taxon>
        <taxon>Leotiomycetes</taxon>
        <taxon>Helotiales</taxon>
        <taxon>Helotiaceae</taxon>
        <taxon>Glarea</taxon>
    </lineage>
</organism>
<dbReference type="HOGENOM" id="CLU_1156482_0_0_1"/>
<accession>S3DPC9</accession>
<keyword evidence="2" id="KW-0472">Membrane</keyword>
<name>S3DPC9_GLAL2</name>
<dbReference type="AlphaFoldDB" id="S3DPC9"/>
<dbReference type="RefSeq" id="XP_008084196.1">
    <property type="nucleotide sequence ID" value="XM_008086005.1"/>
</dbReference>
<evidence type="ECO:0000256" key="2">
    <source>
        <dbReference type="SAM" id="Phobius"/>
    </source>
</evidence>
<evidence type="ECO:0000313" key="3">
    <source>
        <dbReference type="EMBL" id="EPE28288.1"/>
    </source>
</evidence>
<sequence length="240" mass="27738">MSDTPQETPLNAQLLDQLYLLQTQITQLEDSFVYPETELADLHHQAAEIHEQLQFIAESGQNQNHDEWESDIQNDYQNAANEHADPDISPPPYQEVVEMDRLEYLRLEFDEGSDIPIAAAHTSFDAQRRDTGDMEQDYDSSYANSHDDFSHDAYSQGSANNGSWRSTESHHVTEPNINQDPQAYNYGDSHPPAGQNDRNNTNTPYRYQLQTSDYMFFTFLIMFLIFPFGWVAWLSCHRMC</sequence>
<reference evidence="3 4" key="1">
    <citation type="journal article" date="2013" name="BMC Genomics">
        <title>Genomics-driven discovery of the pneumocandin biosynthetic gene cluster in the fungus Glarea lozoyensis.</title>
        <authorList>
            <person name="Chen L."/>
            <person name="Yue Q."/>
            <person name="Zhang X."/>
            <person name="Xiang M."/>
            <person name="Wang C."/>
            <person name="Li S."/>
            <person name="Che Y."/>
            <person name="Ortiz-Lopez F.J."/>
            <person name="Bills G.F."/>
            <person name="Liu X."/>
            <person name="An Z."/>
        </authorList>
    </citation>
    <scope>NUCLEOTIDE SEQUENCE [LARGE SCALE GENOMIC DNA]</scope>
    <source>
        <strain evidence="4">ATCC 20868 / MF5171</strain>
    </source>
</reference>
<evidence type="ECO:0000256" key="1">
    <source>
        <dbReference type="SAM" id="MobiDB-lite"/>
    </source>
</evidence>
<feature type="compositionally biased region" description="Polar residues" evidence="1">
    <location>
        <begin position="153"/>
        <end position="166"/>
    </location>
</feature>
<feature type="region of interest" description="Disordered" evidence="1">
    <location>
        <begin position="120"/>
        <end position="204"/>
    </location>
</feature>